<evidence type="ECO:0000256" key="1">
    <source>
        <dbReference type="SAM" id="MobiDB-lite"/>
    </source>
</evidence>
<sequence length="540" mass="56785">MRRRLIIPLLAAALVPVIVPATPAAAEPPSARPLPAAAPDPLSPSDPMDGFGLGDQPMPAPPPTLAAAEGVPVTVTARDRHGKAPDLADVFCMDPADGTWAPARLTGGEGAMDLPPGEYGCLIRMLTKATDSRRGEYAATWRFLTVGASGGSLAFDGAGLSPLKVVTPRASVTQVAYTALRFGAGENFIAASAAMDETTDLYIRPSADRRFAHTFRVAAAAPGGGDYSYHLLFKERTGVPRDLVYEVRPRDLAVGTVRYGGLGAATPAKQCATSNDDDLLEGMCLLLDITVPSTRTEYYQVGVLYQPSLFLVDEQRGLVALHHGERVMRPGRFREDFVPGALGFGAYGFRWHDSVSFDSSLAELTFFDEGFLTGTAVLSKDGAELMRAEGDVTSFYADLPPGDTGRYRLAVDGRLGASWTSLGAKISGVWEFASAGGTGTLPLLMPHWTVSGVADGAAKAGRDQRVTVTSPASEGIPAATSLTLEASYDDGATWTPVSLVNGRGVLRHPRGAASVSLRATAADADGNTATVSVVRSYLLR</sequence>
<feature type="chain" id="PRO_5040943211" description="Ig-like domain-containing protein" evidence="2">
    <location>
        <begin position="27"/>
        <end position="540"/>
    </location>
</feature>
<feature type="signal peptide" evidence="2">
    <location>
        <begin position="1"/>
        <end position="26"/>
    </location>
</feature>
<dbReference type="AlphaFoldDB" id="A0A9W6SS95"/>
<reference evidence="3" key="1">
    <citation type="submission" date="2023-03" db="EMBL/GenBank/DDBJ databases">
        <title>Actinorhabdospora filicis NBRC 111898.</title>
        <authorList>
            <person name="Ichikawa N."/>
            <person name="Sato H."/>
            <person name="Tonouchi N."/>
        </authorList>
    </citation>
    <scope>NUCLEOTIDE SEQUENCE</scope>
    <source>
        <strain evidence="3">NBRC 111898</strain>
    </source>
</reference>
<comment type="caution">
    <text evidence="3">The sequence shown here is derived from an EMBL/GenBank/DDBJ whole genome shotgun (WGS) entry which is preliminary data.</text>
</comment>
<name>A0A9W6SS95_9ACTN</name>
<organism evidence="3 4">
    <name type="scientific">Actinorhabdospora filicis</name>
    <dbReference type="NCBI Taxonomy" id="1785913"/>
    <lineage>
        <taxon>Bacteria</taxon>
        <taxon>Bacillati</taxon>
        <taxon>Actinomycetota</taxon>
        <taxon>Actinomycetes</taxon>
        <taxon>Micromonosporales</taxon>
        <taxon>Micromonosporaceae</taxon>
        <taxon>Actinorhabdospora</taxon>
    </lineage>
</organism>
<dbReference type="RefSeq" id="WP_285666181.1">
    <property type="nucleotide sequence ID" value="NZ_BSTX01000004.1"/>
</dbReference>
<evidence type="ECO:0008006" key="5">
    <source>
        <dbReference type="Google" id="ProtNLM"/>
    </source>
</evidence>
<evidence type="ECO:0000313" key="3">
    <source>
        <dbReference type="EMBL" id="GLZ80897.1"/>
    </source>
</evidence>
<keyword evidence="4" id="KW-1185">Reference proteome</keyword>
<dbReference type="Proteomes" id="UP001165079">
    <property type="component" value="Unassembled WGS sequence"/>
</dbReference>
<feature type="compositionally biased region" description="Pro residues" evidence="1">
    <location>
        <begin position="30"/>
        <end position="44"/>
    </location>
</feature>
<evidence type="ECO:0000313" key="4">
    <source>
        <dbReference type="Proteomes" id="UP001165079"/>
    </source>
</evidence>
<keyword evidence="2" id="KW-0732">Signal</keyword>
<evidence type="ECO:0000256" key="2">
    <source>
        <dbReference type="SAM" id="SignalP"/>
    </source>
</evidence>
<feature type="region of interest" description="Disordered" evidence="1">
    <location>
        <begin position="25"/>
        <end position="60"/>
    </location>
</feature>
<proteinExistence type="predicted"/>
<accession>A0A9W6SS95</accession>
<gene>
    <name evidence="3" type="ORF">Afil01_57040</name>
</gene>
<dbReference type="EMBL" id="BSTX01000004">
    <property type="protein sequence ID" value="GLZ80897.1"/>
    <property type="molecule type" value="Genomic_DNA"/>
</dbReference>
<protein>
    <recommendedName>
        <fullName evidence="5">Ig-like domain-containing protein</fullName>
    </recommendedName>
</protein>